<protein>
    <submittedName>
        <fullName evidence="3">Uncharacterized protein</fullName>
    </submittedName>
</protein>
<gene>
    <name evidence="3" type="ORF">DL546_002851</name>
</gene>
<keyword evidence="2" id="KW-0812">Transmembrane</keyword>
<dbReference type="Proteomes" id="UP000275385">
    <property type="component" value="Unassembled WGS sequence"/>
</dbReference>
<proteinExistence type="predicted"/>
<reference evidence="3 4" key="1">
    <citation type="submission" date="2018-08" db="EMBL/GenBank/DDBJ databases">
        <title>Draft genome of the lignicolous fungus Coniochaeta pulveracea.</title>
        <authorList>
            <person name="Borstlap C.J."/>
            <person name="De Witt R.N."/>
            <person name="Botha A."/>
            <person name="Volschenk H."/>
        </authorList>
    </citation>
    <scope>NUCLEOTIDE SEQUENCE [LARGE SCALE GENOMIC DNA]</scope>
    <source>
        <strain evidence="3 4">CAB683</strain>
    </source>
</reference>
<evidence type="ECO:0000313" key="4">
    <source>
        <dbReference type="Proteomes" id="UP000275385"/>
    </source>
</evidence>
<feature type="compositionally biased region" description="Polar residues" evidence="1">
    <location>
        <begin position="160"/>
        <end position="172"/>
    </location>
</feature>
<dbReference type="EMBL" id="QVQW01000003">
    <property type="protein sequence ID" value="RKU48757.1"/>
    <property type="molecule type" value="Genomic_DNA"/>
</dbReference>
<evidence type="ECO:0000313" key="3">
    <source>
        <dbReference type="EMBL" id="RKU48757.1"/>
    </source>
</evidence>
<keyword evidence="2" id="KW-1133">Transmembrane helix</keyword>
<keyword evidence="4" id="KW-1185">Reference proteome</keyword>
<feature type="transmembrane region" description="Helical" evidence="2">
    <location>
        <begin position="31"/>
        <end position="55"/>
    </location>
</feature>
<keyword evidence="2" id="KW-0472">Membrane</keyword>
<comment type="caution">
    <text evidence="3">The sequence shown here is derived from an EMBL/GenBank/DDBJ whole genome shotgun (WGS) entry which is preliminary data.</text>
</comment>
<feature type="region of interest" description="Disordered" evidence="1">
    <location>
        <begin position="152"/>
        <end position="172"/>
    </location>
</feature>
<sequence>MPGLPIQRRDTTSLVSLQQKEIRESPSIKPWVTAIIVVSSVLLVTSLVVGVILQLRYKGYRQARLRDPTLSRKQFLEQRRMGAADRRRAEDMQRNMMIRKSMAGRSLGSNSISDTESLGGERGQGPVTGLKEDWKKWEVAMTSERTRLESRHPLAAAMVNQPSSATSSAAIL</sequence>
<name>A0A420YLH9_9PEZI</name>
<evidence type="ECO:0000256" key="2">
    <source>
        <dbReference type="SAM" id="Phobius"/>
    </source>
</evidence>
<feature type="compositionally biased region" description="Polar residues" evidence="1">
    <location>
        <begin position="107"/>
        <end position="116"/>
    </location>
</feature>
<organism evidence="3 4">
    <name type="scientific">Coniochaeta pulveracea</name>
    <dbReference type="NCBI Taxonomy" id="177199"/>
    <lineage>
        <taxon>Eukaryota</taxon>
        <taxon>Fungi</taxon>
        <taxon>Dikarya</taxon>
        <taxon>Ascomycota</taxon>
        <taxon>Pezizomycotina</taxon>
        <taxon>Sordariomycetes</taxon>
        <taxon>Sordariomycetidae</taxon>
        <taxon>Coniochaetales</taxon>
        <taxon>Coniochaetaceae</taxon>
        <taxon>Coniochaeta</taxon>
    </lineage>
</organism>
<feature type="region of interest" description="Disordered" evidence="1">
    <location>
        <begin position="103"/>
        <end position="125"/>
    </location>
</feature>
<dbReference type="AlphaFoldDB" id="A0A420YLH9"/>
<accession>A0A420YLH9</accession>
<dbReference type="OrthoDB" id="5222624at2759"/>
<evidence type="ECO:0000256" key="1">
    <source>
        <dbReference type="SAM" id="MobiDB-lite"/>
    </source>
</evidence>